<dbReference type="InterPro" id="IPR029033">
    <property type="entry name" value="His_PPase_superfam"/>
</dbReference>
<dbReference type="Proteomes" id="UP000275078">
    <property type="component" value="Unassembled WGS sequence"/>
</dbReference>
<feature type="compositionally biased region" description="Acidic residues" evidence="1">
    <location>
        <begin position="304"/>
        <end position="319"/>
    </location>
</feature>
<dbReference type="STRING" id="1160509.A0A3N4ISG1"/>
<protein>
    <submittedName>
        <fullName evidence="2">Phosphoglycerate mutase-like protein</fullName>
    </submittedName>
</protein>
<evidence type="ECO:0000313" key="3">
    <source>
        <dbReference type="Proteomes" id="UP000275078"/>
    </source>
</evidence>
<keyword evidence="3" id="KW-1185">Reference proteome</keyword>
<name>A0A3N4ISG1_ASCIM</name>
<dbReference type="OrthoDB" id="354304at2759"/>
<dbReference type="EMBL" id="ML119647">
    <property type="protein sequence ID" value="RPA87150.1"/>
    <property type="molecule type" value="Genomic_DNA"/>
</dbReference>
<dbReference type="InterPro" id="IPR013078">
    <property type="entry name" value="His_Pase_superF_clade-1"/>
</dbReference>
<evidence type="ECO:0000313" key="2">
    <source>
        <dbReference type="EMBL" id="RPA87150.1"/>
    </source>
</evidence>
<accession>A0A3N4ISG1</accession>
<dbReference type="CDD" id="cd07067">
    <property type="entry name" value="HP_PGM_like"/>
    <property type="match status" value="1"/>
</dbReference>
<feature type="compositionally biased region" description="Polar residues" evidence="1">
    <location>
        <begin position="332"/>
        <end position="345"/>
    </location>
</feature>
<dbReference type="SUPFAM" id="SSF53254">
    <property type="entry name" value="Phosphoglycerate mutase-like"/>
    <property type="match status" value="1"/>
</dbReference>
<proteinExistence type="predicted"/>
<dbReference type="Gene3D" id="3.40.50.1240">
    <property type="entry name" value="Phosphoglycerate mutase-like"/>
    <property type="match status" value="1"/>
</dbReference>
<sequence length="345" mass="39400">MPVRTQIFLIRSAESTDCQQGLIPSNGFKKPELTRFGLIQAQHLAQYLYEYRDIRFDHILVSTQRRALVTAKALQAEEAMALQGPLSDADFIQTQHYHALDEQDFGMLKGKPMSILGTIEAGVNNYGVEPQESLYARVEKFVDDVLIRDYIYVDLKNSPNSTRRDRKHYISTDVDLNIRNIAIVSHLETLKMLWTALVNRFQIGNLSWSTAIPDPALIGSHWAHAAFMELSIEGTPDHGPASFTVRVEKDNCIDPVRYLKSNRIWGAEEFRFNWETATHFKRFYNHLYGVLYDDLTPVKDDCEVEVDSDDGSEPEFIIEDDPKQKGKAKRQQVGTIGLRSQGQFS</sequence>
<organism evidence="2 3">
    <name type="scientific">Ascobolus immersus RN42</name>
    <dbReference type="NCBI Taxonomy" id="1160509"/>
    <lineage>
        <taxon>Eukaryota</taxon>
        <taxon>Fungi</taxon>
        <taxon>Dikarya</taxon>
        <taxon>Ascomycota</taxon>
        <taxon>Pezizomycotina</taxon>
        <taxon>Pezizomycetes</taxon>
        <taxon>Pezizales</taxon>
        <taxon>Ascobolaceae</taxon>
        <taxon>Ascobolus</taxon>
    </lineage>
</organism>
<dbReference type="AlphaFoldDB" id="A0A3N4ISG1"/>
<dbReference type="Pfam" id="PF00300">
    <property type="entry name" value="His_Phos_1"/>
    <property type="match status" value="1"/>
</dbReference>
<reference evidence="2 3" key="1">
    <citation type="journal article" date="2018" name="Nat. Ecol. Evol.">
        <title>Pezizomycetes genomes reveal the molecular basis of ectomycorrhizal truffle lifestyle.</title>
        <authorList>
            <person name="Murat C."/>
            <person name="Payen T."/>
            <person name="Noel B."/>
            <person name="Kuo A."/>
            <person name="Morin E."/>
            <person name="Chen J."/>
            <person name="Kohler A."/>
            <person name="Krizsan K."/>
            <person name="Balestrini R."/>
            <person name="Da Silva C."/>
            <person name="Montanini B."/>
            <person name="Hainaut M."/>
            <person name="Levati E."/>
            <person name="Barry K.W."/>
            <person name="Belfiori B."/>
            <person name="Cichocki N."/>
            <person name="Clum A."/>
            <person name="Dockter R.B."/>
            <person name="Fauchery L."/>
            <person name="Guy J."/>
            <person name="Iotti M."/>
            <person name="Le Tacon F."/>
            <person name="Lindquist E.A."/>
            <person name="Lipzen A."/>
            <person name="Malagnac F."/>
            <person name="Mello A."/>
            <person name="Molinier V."/>
            <person name="Miyauchi S."/>
            <person name="Poulain J."/>
            <person name="Riccioni C."/>
            <person name="Rubini A."/>
            <person name="Sitrit Y."/>
            <person name="Splivallo R."/>
            <person name="Traeger S."/>
            <person name="Wang M."/>
            <person name="Zifcakova L."/>
            <person name="Wipf D."/>
            <person name="Zambonelli A."/>
            <person name="Paolocci F."/>
            <person name="Nowrousian M."/>
            <person name="Ottonello S."/>
            <person name="Baldrian P."/>
            <person name="Spatafora J.W."/>
            <person name="Henrissat B."/>
            <person name="Nagy L.G."/>
            <person name="Aury J.M."/>
            <person name="Wincker P."/>
            <person name="Grigoriev I.V."/>
            <person name="Bonfante P."/>
            <person name="Martin F.M."/>
        </authorList>
    </citation>
    <scope>NUCLEOTIDE SEQUENCE [LARGE SCALE GENOMIC DNA]</scope>
    <source>
        <strain evidence="2 3">RN42</strain>
    </source>
</reference>
<feature type="region of interest" description="Disordered" evidence="1">
    <location>
        <begin position="304"/>
        <end position="345"/>
    </location>
</feature>
<gene>
    <name evidence="2" type="ORF">BJ508DRAFT_344981</name>
</gene>
<evidence type="ECO:0000256" key="1">
    <source>
        <dbReference type="SAM" id="MobiDB-lite"/>
    </source>
</evidence>